<feature type="transmembrane region" description="Helical" evidence="1">
    <location>
        <begin position="64"/>
        <end position="93"/>
    </location>
</feature>
<sequence>MNIEQVYRIVRRSIKEYGVVVVPLFSVLIYFWGYIFRYGFFDYYNISAEYIDVNLNEFILNCCYVFGLIIMIRLIIYVSNYNFLYIILLKIFNKRKDKGSILRNRTVIDNIKEVCRVLSTFIIISVIITVVVFVFISVNNGLIFQESYRKILQFLKFIFINSLPINVFLTFTAEIVHIFSYFSKEIEEKVIKKEGGISKLINKVIKKLEQHKDASILVMIIVLVLFFTVIVYFCGLIFVEANQPNRYIAFDIHDNNVPNIAKKEENIFYVKNGKNKNKMYYLYYVISENKDYLVLKQIYHNKESVINFQSKDWINSPTYIINKSDHRIIYMLKSSLNVKDSLDKNGLIIKRAD</sequence>
<proteinExistence type="predicted"/>
<evidence type="ECO:0000313" key="3">
    <source>
        <dbReference type="Proteomes" id="UP000051841"/>
    </source>
</evidence>
<organism evidence="2 3">
    <name type="scientific">Kandleria vitulina DSM 20405</name>
    <dbReference type="NCBI Taxonomy" id="1410657"/>
    <lineage>
        <taxon>Bacteria</taxon>
        <taxon>Bacillati</taxon>
        <taxon>Bacillota</taxon>
        <taxon>Erysipelotrichia</taxon>
        <taxon>Erysipelotrichales</taxon>
        <taxon>Coprobacillaceae</taxon>
        <taxon>Kandleria</taxon>
    </lineage>
</organism>
<dbReference type="PATRIC" id="fig|1410657.5.peg.1328"/>
<protein>
    <submittedName>
        <fullName evidence="2">Uncharacterized protein</fullName>
    </submittedName>
</protein>
<evidence type="ECO:0000256" key="1">
    <source>
        <dbReference type="SAM" id="Phobius"/>
    </source>
</evidence>
<reference evidence="2 3" key="1">
    <citation type="journal article" date="2015" name="Genome Announc.">
        <title>Expanding the biotechnology potential of lactobacilli through comparative genomics of 213 strains and associated genera.</title>
        <authorList>
            <person name="Sun Z."/>
            <person name="Harris H.M."/>
            <person name="McCann A."/>
            <person name="Guo C."/>
            <person name="Argimon S."/>
            <person name="Zhang W."/>
            <person name="Yang X."/>
            <person name="Jeffery I.B."/>
            <person name="Cooney J.C."/>
            <person name="Kagawa T.F."/>
            <person name="Liu W."/>
            <person name="Song Y."/>
            <person name="Salvetti E."/>
            <person name="Wrobel A."/>
            <person name="Rasinkangas P."/>
            <person name="Parkhill J."/>
            <person name="Rea M.C."/>
            <person name="O'Sullivan O."/>
            <person name="Ritari J."/>
            <person name="Douillard F.P."/>
            <person name="Paul Ross R."/>
            <person name="Yang R."/>
            <person name="Briner A.E."/>
            <person name="Felis G.E."/>
            <person name="de Vos W.M."/>
            <person name="Barrangou R."/>
            <person name="Klaenhammer T.R."/>
            <person name="Caufield P.W."/>
            <person name="Cui Y."/>
            <person name="Zhang H."/>
            <person name="O'Toole P.W."/>
        </authorList>
    </citation>
    <scope>NUCLEOTIDE SEQUENCE [LARGE SCALE GENOMIC DNA]</scope>
    <source>
        <strain evidence="2 3">DSM 20405</strain>
    </source>
</reference>
<feature type="transmembrane region" description="Helical" evidence="1">
    <location>
        <begin position="158"/>
        <end position="182"/>
    </location>
</feature>
<dbReference type="EMBL" id="JQBL01000032">
    <property type="protein sequence ID" value="KRN47995.1"/>
    <property type="molecule type" value="Genomic_DNA"/>
</dbReference>
<keyword evidence="3" id="KW-1185">Reference proteome</keyword>
<feature type="transmembrane region" description="Helical" evidence="1">
    <location>
        <begin position="114"/>
        <end position="138"/>
    </location>
</feature>
<comment type="caution">
    <text evidence="2">The sequence shown here is derived from an EMBL/GenBank/DDBJ whole genome shotgun (WGS) entry which is preliminary data.</text>
</comment>
<name>A0A0R2H6F3_9FIRM</name>
<evidence type="ECO:0000313" key="2">
    <source>
        <dbReference type="EMBL" id="KRN47995.1"/>
    </source>
</evidence>
<dbReference type="RefSeq" id="WP_031589677.1">
    <property type="nucleotide sequence ID" value="NZ_JNKN01000034.1"/>
</dbReference>
<accession>A0A0R2H6F3</accession>
<dbReference type="AlphaFoldDB" id="A0A0R2H6F3"/>
<keyword evidence="1" id="KW-0472">Membrane</keyword>
<feature type="transmembrane region" description="Helical" evidence="1">
    <location>
        <begin position="17"/>
        <end position="35"/>
    </location>
</feature>
<dbReference type="Proteomes" id="UP000051841">
    <property type="component" value="Unassembled WGS sequence"/>
</dbReference>
<keyword evidence="1" id="KW-1133">Transmembrane helix</keyword>
<feature type="transmembrane region" description="Helical" evidence="1">
    <location>
        <begin position="216"/>
        <end position="239"/>
    </location>
</feature>
<gene>
    <name evidence="2" type="ORF">IV49_GL001286</name>
</gene>
<keyword evidence="1" id="KW-0812">Transmembrane</keyword>